<accession>A0AAD8XV24</accession>
<evidence type="ECO:0000256" key="1">
    <source>
        <dbReference type="SAM" id="Phobius"/>
    </source>
</evidence>
<feature type="transmembrane region" description="Helical" evidence="1">
    <location>
        <begin position="6"/>
        <end position="27"/>
    </location>
</feature>
<evidence type="ECO:0000313" key="3">
    <source>
        <dbReference type="Proteomes" id="UP001224775"/>
    </source>
</evidence>
<dbReference type="EMBL" id="JATAAI010000042">
    <property type="protein sequence ID" value="KAK1734015.1"/>
    <property type="molecule type" value="Genomic_DNA"/>
</dbReference>
<organism evidence="2 3">
    <name type="scientific">Skeletonema marinoi</name>
    <dbReference type="NCBI Taxonomy" id="267567"/>
    <lineage>
        <taxon>Eukaryota</taxon>
        <taxon>Sar</taxon>
        <taxon>Stramenopiles</taxon>
        <taxon>Ochrophyta</taxon>
        <taxon>Bacillariophyta</taxon>
        <taxon>Coscinodiscophyceae</taxon>
        <taxon>Thalassiosirophycidae</taxon>
        <taxon>Thalassiosirales</taxon>
        <taxon>Skeletonemataceae</taxon>
        <taxon>Skeletonema</taxon>
        <taxon>Skeletonema marinoi-dohrnii complex</taxon>
    </lineage>
</organism>
<name>A0AAD8XV24_9STRA</name>
<evidence type="ECO:0000313" key="2">
    <source>
        <dbReference type="EMBL" id="KAK1734015.1"/>
    </source>
</evidence>
<gene>
    <name evidence="2" type="ORF">QTG54_015273</name>
</gene>
<sequence length="476" mass="53971">MMKFGAQQFVAVATILSVVTYIFIFVTEDASSSYMHRNLNTSHAVTPNTSEIQNQEVSLARIRRDEQIKHLSWFRNKKLRRFAKTLNILDETEDIWLRRSPEEHAALKDMHERRKLDANTKQLENMERFSVCGRETKVGTSQDLALLQHFNNKESTCPGTSSNDLLLLTGRGAYGRTGNNIIEFLHALQYARDNDVTLGLMLRSDYWVFKVMLEMWMSVKDDDWEARFEEAFCVKIFHSEDEVKGYNLLLSNFEVPTKELFRYTSKSPLDDYIDHQAQDLQTLFRHYNNGEGSTLRGSPVQDMCSGLDAVFGKHHKDTIYSVIHQRSLEGLPGVSAMHRMSKRSGCHPTGALKMEPDYIKSILEPLGMLGYPIVLISDGEDPSVLERLNADPDISKVLRVIPNHASWVGGDITLAIMSNVFIGNPASSFSGIIAKSRLALGFGHNYLFRAKDQSGKWYTVCGDTCVYDHHVMGSLS</sequence>
<keyword evidence="3" id="KW-1185">Reference proteome</keyword>
<comment type="caution">
    <text evidence="2">The sequence shown here is derived from an EMBL/GenBank/DDBJ whole genome shotgun (WGS) entry which is preliminary data.</text>
</comment>
<keyword evidence="1" id="KW-0472">Membrane</keyword>
<keyword evidence="1" id="KW-1133">Transmembrane helix</keyword>
<dbReference type="Proteomes" id="UP001224775">
    <property type="component" value="Unassembled WGS sequence"/>
</dbReference>
<keyword evidence="1" id="KW-0812">Transmembrane</keyword>
<protein>
    <recommendedName>
        <fullName evidence="4">O-fucosyltransferase family protein</fullName>
    </recommendedName>
</protein>
<proteinExistence type="predicted"/>
<reference evidence="2" key="1">
    <citation type="submission" date="2023-06" db="EMBL/GenBank/DDBJ databases">
        <title>Survivors Of The Sea: Transcriptome response of Skeletonema marinoi to long-term dormancy.</title>
        <authorList>
            <person name="Pinder M.I.M."/>
            <person name="Kourtchenko O."/>
            <person name="Robertson E.K."/>
            <person name="Larsson T."/>
            <person name="Maumus F."/>
            <person name="Osuna-Cruz C.M."/>
            <person name="Vancaester E."/>
            <person name="Stenow R."/>
            <person name="Vandepoele K."/>
            <person name="Ploug H."/>
            <person name="Bruchert V."/>
            <person name="Godhe A."/>
            <person name="Topel M."/>
        </authorList>
    </citation>
    <scope>NUCLEOTIDE SEQUENCE</scope>
    <source>
        <strain evidence="2">R05AC</strain>
    </source>
</reference>
<dbReference type="AlphaFoldDB" id="A0AAD8XV24"/>
<evidence type="ECO:0008006" key="4">
    <source>
        <dbReference type="Google" id="ProtNLM"/>
    </source>
</evidence>